<feature type="non-terminal residue" evidence="1">
    <location>
        <position position="276"/>
    </location>
</feature>
<evidence type="ECO:0008006" key="3">
    <source>
        <dbReference type="Google" id="ProtNLM"/>
    </source>
</evidence>
<dbReference type="OrthoDB" id="8057069at2759"/>
<dbReference type="HOGENOM" id="CLU_1171682_0_0_1"/>
<evidence type="ECO:0000313" key="1">
    <source>
        <dbReference type="EMBL" id="EFX61585.1"/>
    </source>
</evidence>
<organism evidence="1 2">
    <name type="scientific">Daphnia pulex</name>
    <name type="common">Water flea</name>
    <dbReference type="NCBI Taxonomy" id="6669"/>
    <lineage>
        <taxon>Eukaryota</taxon>
        <taxon>Metazoa</taxon>
        <taxon>Ecdysozoa</taxon>
        <taxon>Arthropoda</taxon>
        <taxon>Crustacea</taxon>
        <taxon>Branchiopoda</taxon>
        <taxon>Diplostraca</taxon>
        <taxon>Cladocera</taxon>
        <taxon>Anomopoda</taxon>
        <taxon>Daphniidae</taxon>
        <taxon>Daphnia</taxon>
    </lineage>
</organism>
<dbReference type="PROSITE" id="PS00141">
    <property type="entry name" value="ASP_PROTEASE"/>
    <property type="match status" value="1"/>
</dbReference>
<dbReference type="KEGG" id="dpx:DAPPUDRAFT_121431"/>
<proteinExistence type="predicted"/>
<dbReference type="PhylomeDB" id="E9I345"/>
<dbReference type="InterPro" id="IPR021109">
    <property type="entry name" value="Peptidase_aspartic_dom_sf"/>
</dbReference>
<dbReference type="EMBL" id="GL734365">
    <property type="protein sequence ID" value="EFX61585.1"/>
    <property type="molecule type" value="Genomic_DNA"/>
</dbReference>
<dbReference type="AlphaFoldDB" id="E9I345"/>
<dbReference type="GO" id="GO:0006508">
    <property type="term" value="P:proteolysis"/>
    <property type="evidence" value="ECO:0007669"/>
    <property type="project" value="InterPro"/>
</dbReference>
<name>E9I345_DAPPU</name>
<accession>E9I345</accession>
<dbReference type="InParanoid" id="E9I345"/>
<dbReference type="Proteomes" id="UP000000305">
    <property type="component" value="Unassembled WGS sequence"/>
</dbReference>
<protein>
    <recommendedName>
        <fullName evidence="3">Peptidase A2 domain-containing protein</fullName>
    </recommendedName>
</protein>
<dbReference type="InterPro" id="IPR001969">
    <property type="entry name" value="Aspartic_peptidase_AS"/>
</dbReference>
<keyword evidence="2" id="KW-1185">Reference proteome</keyword>
<evidence type="ECO:0000313" key="2">
    <source>
        <dbReference type="Proteomes" id="UP000000305"/>
    </source>
</evidence>
<dbReference type="Gene3D" id="2.40.70.10">
    <property type="entry name" value="Acid Proteases"/>
    <property type="match status" value="1"/>
</dbReference>
<dbReference type="SUPFAM" id="SSF50630">
    <property type="entry name" value="Acid proteases"/>
    <property type="match status" value="1"/>
</dbReference>
<dbReference type="CDD" id="cd00303">
    <property type="entry name" value="retropepsin_like"/>
    <property type="match status" value="1"/>
</dbReference>
<gene>
    <name evidence="1" type="ORF">DAPPUDRAFT_121431</name>
</gene>
<dbReference type="GO" id="GO:0004190">
    <property type="term" value="F:aspartic-type endopeptidase activity"/>
    <property type="evidence" value="ECO:0007669"/>
    <property type="project" value="InterPro"/>
</dbReference>
<dbReference type="Pfam" id="PF13975">
    <property type="entry name" value="gag-asp_proteas"/>
    <property type="match status" value="1"/>
</dbReference>
<reference evidence="1 2" key="1">
    <citation type="journal article" date="2011" name="Science">
        <title>The ecoresponsive genome of Daphnia pulex.</title>
        <authorList>
            <person name="Colbourne J.K."/>
            <person name="Pfrender M.E."/>
            <person name="Gilbert D."/>
            <person name="Thomas W.K."/>
            <person name="Tucker A."/>
            <person name="Oakley T.H."/>
            <person name="Tokishita S."/>
            <person name="Aerts A."/>
            <person name="Arnold G.J."/>
            <person name="Basu M.K."/>
            <person name="Bauer D.J."/>
            <person name="Caceres C.E."/>
            <person name="Carmel L."/>
            <person name="Casola C."/>
            <person name="Choi J.H."/>
            <person name="Detter J.C."/>
            <person name="Dong Q."/>
            <person name="Dusheyko S."/>
            <person name="Eads B.D."/>
            <person name="Frohlich T."/>
            <person name="Geiler-Samerotte K.A."/>
            <person name="Gerlach D."/>
            <person name="Hatcher P."/>
            <person name="Jogdeo S."/>
            <person name="Krijgsveld J."/>
            <person name="Kriventseva E.V."/>
            <person name="Kultz D."/>
            <person name="Laforsch C."/>
            <person name="Lindquist E."/>
            <person name="Lopez J."/>
            <person name="Manak J.R."/>
            <person name="Muller J."/>
            <person name="Pangilinan J."/>
            <person name="Patwardhan R.P."/>
            <person name="Pitluck S."/>
            <person name="Pritham E.J."/>
            <person name="Rechtsteiner A."/>
            <person name="Rho M."/>
            <person name="Rogozin I.B."/>
            <person name="Sakarya O."/>
            <person name="Salamov A."/>
            <person name="Schaack S."/>
            <person name="Shapiro H."/>
            <person name="Shiga Y."/>
            <person name="Skalitzky C."/>
            <person name="Smith Z."/>
            <person name="Souvorov A."/>
            <person name="Sung W."/>
            <person name="Tang Z."/>
            <person name="Tsuchiya D."/>
            <person name="Tu H."/>
            <person name="Vos H."/>
            <person name="Wang M."/>
            <person name="Wolf Y.I."/>
            <person name="Yamagata H."/>
            <person name="Yamada T."/>
            <person name="Ye Y."/>
            <person name="Shaw J.R."/>
            <person name="Andrews J."/>
            <person name="Crease T.J."/>
            <person name="Tang H."/>
            <person name="Lucas S.M."/>
            <person name="Robertson H.M."/>
            <person name="Bork P."/>
            <person name="Koonin E.V."/>
            <person name="Zdobnov E.M."/>
            <person name="Grigoriev I.V."/>
            <person name="Lynch M."/>
            <person name="Boore J.L."/>
        </authorList>
    </citation>
    <scope>NUCLEOTIDE SEQUENCE [LARGE SCALE GENOMIC DNA]</scope>
</reference>
<sequence>MARRKCEKKSSSQRPNQETVQQLQERTEIIAFGHVSTKQCDPSQCKIQYKPFTILVTVGSRRVAALIDTGSTTSVISSDFEKQIPQTAKKERSIENLNLITACGDPMPKVKTVELQVKLHSVDSDPIKSNFHVVPNLAVSCILGMDFITNLEFRINTASRRISYKNNGKQYHIVAKVSEIQPCQVCVIIHQKLEEEIKELIGKTEIRKEDLRKLLERSKHIFATSDSDFGEAIGEEQSIPTVGPPVYIPPRRQPRVMLPVIEKHVEMMLANDVIEE</sequence>